<protein>
    <submittedName>
        <fullName evidence="1">Uncharacterized protein</fullName>
    </submittedName>
</protein>
<comment type="caution">
    <text evidence="1">The sequence shown here is derived from an EMBL/GenBank/DDBJ whole genome shotgun (WGS) entry which is preliminary data.</text>
</comment>
<evidence type="ECO:0000313" key="1">
    <source>
        <dbReference type="EMBL" id="MBE7942370.1"/>
    </source>
</evidence>
<name>A0ABR9SJ44_9BURK</name>
<dbReference type="Proteomes" id="UP000715965">
    <property type="component" value="Unassembled WGS sequence"/>
</dbReference>
<evidence type="ECO:0000313" key="2">
    <source>
        <dbReference type="Proteomes" id="UP000715965"/>
    </source>
</evidence>
<organism evidence="1 2">
    <name type="scientific">Ramlibacter aquaticus</name>
    <dbReference type="NCBI Taxonomy" id="2780094"/>
    <lineage>
        <taxon>Bacteria</taxon>
        <taxon>Pseudomonadati</taxon>
        <taxon>Pseudomonadota</taxon>
        <taxon>Betaproteobacteria</taxon>
        <taxon>Burkholderiales</taxon>
        <taxon>Comamonadaceae</taxon>
        <taxon>Ramlibacter</taxon>
    </lineage>
</organism>
<proteinExistence type="predicted"/>
<dbReference type="EMBL" id="JADDOJ010000094">
    <property type="protein sequence ID" value="MBE7942370.1"/>
    <property type="molecule type" value="Genomic_DNA"/>
</dbReference>
<keyword evidence="2" id="KW-1185">Reference proteome</keyword>
<accession>A0ABR9SJ44</accession>
<sequence>MSEPAAPSQRSTEPTAGAHPVWLALVDMLKDFHTADLVRFLEIFRDYDPLEAAESDDMIDKLESRGDLPDSEDSMTGSAFGWEFDGEELHHNVSALANALRMGRPVQQVMALAEAVCECGGFNALPGRHSPLPPLLLAAG</sequence>
<reference evidence="1 2" key="1">
    <citation type="submission" date="2020-10" db="EMBL/GenBank/DDBJ databases">
        <title>Draft genome of Ramlibacter aquaticus LMG 30558.</title>
        <authorList>
            <person name="Props R."/>
        </authorList>
    </citation>
    <scope>NUCLEOTIDE SEQUENCE [LARGE SCALE GENOMIC DNA]</scope>
    <source>
        <strain evidence="1 2">LMG 30558</strain>
    </source>
</reference>
<dbReference type="RefSeq" id="WP_193781922.1">
    <property type="nucleotide sequence ID" value="NZ_JADDOJ010000094.1"/>
</dbReference>
<gene>
    <name evidence="1" type="ORF">IM725_17510</name>
</gene>